<accession>A0A4S8P884</accession>
<dbReference type="OrthoDB" id="8126931at2"/>
<reference evidence="1 2" key="1">
    <citation type="submission" date="2019-04" db="EMBL/GenBank/DDBJ databases">
        <title>Genome sequence of strain shin9-1.</title>
        <authorList>
            <person name="Gao J."/>
            <person name="Sun J."/>
        </authorList>
    </citation>
    <scope>NUCLEOTIDE SEQUENCE [LARGE SCALE GENOMIC DNA]</scope>
    <source>
        <strain evidence="2">shin9-1</strain>
    </source>
</reference>
<evidence type="ECO:0000313" key="1">
    <source>
        <dbReference type="EMBL" id="THV25755.1"/>
    </source>
</evidence>
<organism evidence="1 2">
    <name type="scientific">Peteryoungia ipomoeae</name>
    <dbReference type="NCBI Taxonomy" id="1210932"/>
    <lineage>
        <taxon>Bacteria</taxon>
        <taxon>Pseudomonadati</taxon>
        <taxon>Pseudomonadota</taxon>
        <taxon>Alphaproteobacteria</taxon>
        <taxon>Hyphomicrobiales</taxon>
        <taxon>Rhizobiaceae</taxon>
        <taxon>Peteryoungia</taxon>
    </lineage>
</organism>
<proteinExistence type="predicted"/>
<evidence type="ECO:0000313" key="2">
    <source>
        <dbReference type="Proteomes" id="UP000308828"/>
    </source>
</evidence>
<gene>
    <name evidence="1" type="ORF">FAA97_06125</name>
</gene>
<dbReference type="SUPFAM" id="SSF141371">
    <property type="entry name" value="PilZ domain-like"/>
    <property type="match status" value="1"/>
</dbReference>
<dbReference type="RefSeq" id="WP_136597590.1">
    <property type="nucleotide sequence ID" value="NZ_STGV01000001.1"/>
</dbReference>
<keyword evidence="2" id="KW-1185">Reference proteome</keyword>
<comment type="caution">
    <text evidence="1">The sequence shown here is derived from an EMBL/GenBank/DDBJ whole genome shotgun (WGS) entry which is preliminary data.</text>
</comment>
<protein>
    <submittedName>
        <fullName evidence="1">PilZ domain-containing protein</fullName>
    </submittedName>
</protein>
<sequence>MQRETSTHLSTITSEMYERKWERFYVKRPARLISVKPCLSGTTTRSCQVVDISRGGAALEVTSTTGLSSHYYIQIVGLGERIGAAEVYRNASRIGVKFIAPISEALLHQIVRADFLLGEKAQVTSPLSAARLR</sequence>
<dbReference type="EMBL" id="STGV01000001">
    <property type="protein sequence ID" value="THV25755.1"/>
    <property type="molecule type" value="Genomic_DNA"/>
</dbReference>
<dbReference type="Proteomes" id="UP000308828">
    <property type="component" value="Unassembled WGS sequence"/>
</dbReference>
<name>A0A4S8P884_9HYPH</name>
<dbReference type="AlphaFoldDB" id="A0A4S8P884"/>